<dbReference type="InterPro" id="IPR003959">
    <property type="entry name" value="ATPase_AAA_core"/>
</dbReference>
<proteinExistence type="predicted"/>
<evidence type="ECO:0000313" key="2">
    <source>
        <dbReference type="EMBL" id="RBO79614.1"/>
    </source>
</evidence>
<dbReference type="EMBL" id="QNRE01000035">
    <property type="protein sequence ID" value="RBO79614.1"/>
    <property type="molecule type" value="Genomic_DNA"/>
</dbReference>
<reference evidence="2 3" key="1">
    <citation type="submission" date="2018-06" db="EMBL/GenBank/DDBJ databases">
        <title>Genomic Encyclopedia of Type Strains, Phase IV (KMG-IV): sequencing the most valuable type-strain genomes for metagenomic binning, comparative biology and taxonomic classification.</title>
        <authorList>
            <person name="Goeker M."/>
        </authorList>
    </citation>
    <scope>NUCLEOTIDE SEQUENCE [LARGE SCALE GENOMIC DNA]</scope>
    <source>
        <strain evidence="2 3">DSM 44599</strain>
    </source>
</reference>
<dbReference type="PANTHER" id="PTHR43581">
    <property type="entry name" value="ATP/GTP PHOSPHATASE"/>
    <property type="match status" value="1"/>
</dbReference>
<dbReference type="GO" id="GO:0016887">
    <property type="term" value="F:ATP hydrolysis activity"/>
    <property type="evidence" value="ECO:0007669"/>
    <property type="project" value="InterPro"/>
</dbReference>
<dbReference type="PANTHER" id="PTHR43581:SF2">
    <property type="entry name" value="EXCINUCLEASE ATPASE SUBUNIT"/>
    <property type="match status" value="1"/>
</dbReference>
<name>A0A366CTI5_9NOCA</name>
<protein>
    <submittedName>
        <fullName evidence="2">Putative AbiEii toxin of type IV toxin-antitoxin system</fullName>
    </submittedName>
</protein>
<evidence type="ECO:0000313" key="3">
    <source>
        <dbReference type="Proteomes" id="UP000252586"/>
    </source>
</evidence>
<accession>A0A366CTI5</accession>
<dbReference type="RefSeq" id="WP_170160857.1">
    <property type="nucleotide sequence ID" value="NZ_QNRE01000035.1"/>
</dbReference>
<organism evidence="2 3">
    <name type="scientific">Nocardia puris</name>
    <dbReference type="NCBI Taxonomy" id="208602"/>
    <lineage>
        <taxon>Bacteria</taxon>
        <taxon>Bacillati</taxon>
        <taxon>Actinomycetota</taxon>
        <taxon>Actinomycetes</taxon>
        <taxon>Mycobacteriales</taxon>
        <taxon>Nocardiaceae</taxon>
        <taxon>Nocardia</taxon>
    </lineage>
</organism>
<gene>
    <name evidence="2" type="ORF">DFR74_1358</name>
</gene>
<dbReference type="InterPro" id="IPR051396">
    <property type="entry name" value="Bact_Antivir_Def_Nuclease"/>
</dbReference>
<comment type="caution">
    <text evidence="2">The sequence shown here is derived from an EMBL/GenBank/DDBJ whole genome shotgun (WGS) entry which is preliminary data.</text>
</comment>
<dbReference type="STRING" id="1210090.GCA_001613185_06897"/>
<dbReference type="AlphaFoldDB" id="A0A366CTI5"/>
<dbReference type="SMART" id="SM00382">
    <property type="entry name" value="AAA"/>
    <property type="match status" value="1"/>
</dbReference>
<dbReference type="SUPFAM" id="SSF52540">
    <property type="entry name" value="P-loop containing nucleoside triphosphate hydrolases"/>
    <property type="match status" value="1"/>
</dbReference>
<dbReference type="Pfam" id="PF13304">
    <property type="entry name" value="AAA_21"/>
    <property type="match status" value="1"/>
</dbReference>
<sequence>MLKIQVTRRGSQVATGRDLLVLVHEDWNDWWKYQTLYGVIYFDSDGTRHDIGSTKIGQRDIDGEIKVSPSLPTGRIERLPEGTFSLGQSPQFYKNLMEQGADILDCAMGALRDIAYDATLRSSVLDLDVTQTSLMREVSKTELEGQFHRIAHGSAPETVFRFEFTPSGSNIVLDFKVSPRSWPPTNVHVIVGRNGVGKSRLLNDMALDLKARYEHSDQDARFGRFRSIEVDEEPDASFANIVTISFSAFESLEPVRTEPESKSRRRYIDYVGLRRLSQEGLKDTPALAGELTKTAIMFIREMPAKKIRWIRAIEHLENDPVFADAQISQMIREGTAESLSRELPVLFKDKLSSGHKIVLLSLTKLVEHVEERTLVLIDEPEAHLHPPLLSAYIRALSYLLTNRNGVAVAATHSPVVLQEVPRSCVWMLSRSGRSVWANRPELETFGENVGSLTNTVFGLEVTATGFHRMLTDAAQRNTTYESALAEFGSQIGFEGRAILRSQIFGQRDRQQ</sequence>
<dbReference type="InterPro" id="IPR027417">
    <property type="entry name" value="P-loop_NTPase"/>
</dbReference>
<dbReference type="GO" id="GO:0005524">
    <property type="term" value="F:ATP binding"/>
    <property type="evidence" value="ECO:0007669"/>
    <property type="project" value="InterPro"/>
</dbReference>
<dbReference type="InterPro" id="IPR003593">
    <property type="entry name" value="AAA+_ATPase"/>
</dbReference>
<feature type="domain" description="AAA+ ATPase" evidence="1">
    <location>
        <begin position="184"/>
        <end position="432"/>
    </location>
</feature>
<dbReference type="Gene3D" id="3.40.50.300">
    <property type="entry name" value="P-loop containing nucleotide triphosphate hydrolases"/>
    <property type="match status" value="1"/>
</dbReference>
<dbReference type="Proteomes" id="UP000252586">
    <property type="component" value="Unassembled WGS sequence"/>
</dbReference>
<keyword evidence="3" id="KW-1185">Reference proteome</keyword>
<evidence type="ECO:0000259" key="1">
    <source>
        <dbReference type="SMART" id="SM00382"/>
    </source>
</evidence>